<keyword evidence="2 4" id="KW-0238">DNA-binding</keyword>
<keyword evidence="3" id="KW-0804">Transcription</keyword>
<dbReference type="PATRIC" id="fig|1280950.3.peg.565"/>
<feature type="DNA-binding region" description="H-T-H motif" evidence="4">
    <location>
        <begin position="29"/>
        <end position="48"/>
    </location>
</feature>
<dbReference type="InterPro" id="IPR001647">
    <property type="entry name" value="HTH_TetR"/>
</dbReference>
<evidence type="ECO:0000313" key="7">
    <source>
        <dbReference type="Proteomes" id="UP000025171"/>
    </source>
</evidence>
<dbReference type="InterPro" id="IPR011075">
    <property type="entry name" value="TetR_C"/>
</dbReference>
<evidence type="ECO:0000256" key="1">
    <source>
        <dbReference type="ARBA" id="ARBA00023015"/>
    </source>
</evidence>
<dbReference type="AlphaFoldDB" id="A0A059FUY5"/>
<keyword evidence="1" id="KW-0805">Transcription regulation</keyword>
<evidence type="ECO:0000256" key="3">
    <source>
        <dbReference type="ARBA" id="ARBA00023163"/>
    </source>
</evidence>
<evidence type="ECO:0000256" key="2">
    <source>
        <dbReference type="ARBA" id="ARBA00023125"/>
    </source>
</evidence>
<dbReference type="EMBL" id="ARYK01000001">
    <property type="protein sequence ID" value="KCZ94263.1"/>
    <property type="molecule type" value="Genomic_DNA"/>
</dbReference>
<dbReference type="GO" id="GO:0003677">
    <property type="term" value="F:DNA binding"/>
    <property type="evidence" value="ECO:0007669"/>
    <property type="project" value="UniProtKB-UniRule"/>
</dbReference>
<dbReference type="Gene3D" id="1.10.10.60">
    <property type="entry name" value="Homeodomain-like"/>
    <property type="match status" value="1"/>
</dbReference>
<evidence type="ECO:0000313" key="6">
    <source>
        <dbReference type="EMBL" id="KCZ94263.1"/>
    </source>
</evidence>
<sequence>MGSKGFLTREKIVKATAELLETRPLRDIKVAEIGQTASVSTSTFYLYFETVGDAALAAVEQVEQSSPKIVALLKEEWTREQLLEKCKQLTSLYFSIWDEHHALLRVRNFVADEGDRRFIDARRRSIEPIHLALQEKIGILQADLPDNRRLDPASTASVVLAMLERTAQIVRLPSAHRATRPRTMETLAFLVAAALSGAGPFMDRLEDDVKFNRSGMPQGI</sequence>
<dbReference type="Proteomes" id="UP000025171">
    <property type="component" value="Unassembled WGS sequence"/>
</dbReference>
<proteinExistence type="predicted"/>
<evidence type="ECO:0000259" key="5">
    <source>
        <dbReference type="PROSITE" id="PS50977"/>
    </source>
</evidence>
<feature type="domain" description="HTH tetR-type" evidence="5">
    <location>
        <begin position="6"/>
        <end position="66"/>
    </location>
</feature>
<gene>
    <name evidence="6" type="ORF">HJO_02775</name>
</gene>
<dbReference type="SUPFAM" id="SSF46689">
    <property type="entry name" value="Homeodomain-like"/>
    <property type="match status" value="1"/>
</dbReference>
<keyword evidence="7" id="KW-1185">Reference proteome</keyword>
<accession>A0A059FUY5</accession>
<protein>
    <submittedName>
        <fullName evidence="6">TetR family transcriptional regulator</fullName>
    </submittedName>
</protein>
<name>A0A059FUY5_9PROT</name>
<reference evidence="6 7" key="1">
    <citation type="journal article" date="2014" name="Antonie Van Leeuwenhoek">
        <title>Hyphomonas beringensis sp. nov. and Hyphomonas chukchiensis sp. nov., isolated from surface seawater of the Bering Sea and Chukchi Sea.</title>
        <authorList>
            <person name="Li C."/>
            <person name="Lai Q."/>
            <person name="Li G."/>
            <person name="Dong C."/>
            <person name="Wang J."/>
            <person name="Liao Y."/>
            <person name="Shao Z."/>
        </authorList>
    </citation>
    <scope>NUCLEOTIDE SEQUENCE [LARGE SCALE GENOMIC DNA]</scope>
    <source>
        <strain evidence="6 7">MHS-2</strain>
    </source>
</reference>
<organism evidence="6 7">
    <name type="scientific">Hyphomonas johnsonii MHS-2</name>
    <dbReference type="NCBI Taxonomy" id="1280950"/>
    <lineage>
        <taxon>Bacteria</taxon>
        <taxon>Pseudomonadati</taxon>
        <taxon>Pseudomonadota</taxon>
        <taxon>Alphaproteobacteria</taxon>
        <taxon>Hyphomonadales</taxon>
        <taxon>Hyphomonadaceae</taxon>
        <taxon>Hyphomonas</taxon>
    </lineage>
</organism>
<dbReference type="Gene3D" id="1.10.357.10">
    <property type="entry name" value="Tetracycline Repressor, domain 2"/>
    <property type="match status" value="1"/>
</dbReference>
<dbReference type="Pfam" id="PF00440">
    <property type="entry name" value="TetR_N"/>
    <property type="match status" value="1"/>
</dbReference>
<dbReference type="Pfam" id="PF19352">
    <property type="entry name" value="TetR_C_38"/>
    <property type="match status" value="1"/>
</dbReference>
<dbReference type="InterPro" id="IPR009057">
    <property type="entry name" value="Homeodomain-like_sf"/>
</dbReference>
<dbReference type="PROSITE" id="PS50977">
    <property type="entry name" value="HTH_TETR_2"/>
    <property type="match status" value="1"/>
</dbReference>
<comment type="caution">
    <text evidence="6">The sequence shown here is derived from an EMBL/GenBank/DDBJ whole genome shotgun (WGS) entry which is preliminary data.</text>
</comment>
<dbReference type="eggNOG" id="COG1309">
    <property type="taxonomic scope" value="Bacteria"/>
</dbReference>
<evidence type="ECO:0000256" key="4">
    <source>
        <dbReference type="PROSITE-ProRule" id="PRU00335"/>
    </source>
</evidence>
<dbReference type="STRING" id="1280950.HJO_02775"/>